<gene>
    <name evidence="2" type="ORF">COCCADRAFT_106052</name>
</gene>
<feature type="region of interest" description="Disordered" evidence="1">
    <location>
        <begin position="1"/>
        <end position="46"/>
    </location>
</feature>
<protein>
    <submittedName>
        <fullName evidence="2">Uncharacterized protein</fullName>
    </submittedName>
</protein>
<reference evidence="2 3" key="1">
    <citation type="journal article" date="2013" name="PLoS Genet.">
        <title>Comparative genome structure, secondary metabolite, and effector coding capacity across Cochliobolus pathogens.</title>
        <authorList>
            <person name="Condon B.J."/>
            <person name="Leng Y."/>
            <person name="Wu D."/>
            <person name="Bushley K.E."/>
            <person name="Ohm R.A."/>
            <person name="Otillar R."/>
            <person name="Martin J."/>
            <person name="Schackwitz W."/>
            <person name="Grimwood J."/>
            <person name="MohdZainudin N."/>
            <person name="Xue C."/>
            <person name="Wang R."/>
            <person name="Manning V.A."/>
            <person name="Dhillon B."/>
            <person name="Tu Z.J."/>
            <person name="Steffenson B.J."/>
            <person name="Salamov A."/>
            <person name="Sun H."/>
            <person name="Lowry S."/>
            <person name="LaButti K."/>
            <person name="Han J."/>
            <person name="Copeland A."/>
            <person name="Lindquist E."/>
            <person name="Barry K."/>
            <person name="Schmutz J."/>
            <person name="Baker S.E."/>
            <person name="Ciuffetti L.M."/>
            <person name="Grigoriev I.V."/>
            <person name="Zhong S."/>
            <person name="Turgeon B.G."/>
        </authorList>
    </citation>
    <scope>NUCLEOTIDE SEQUENCE [LARGE SCALE GENOMIC DNA]</scope>
    <source>
        <strain evidence="2 3">26-R-13</strain>
    </source>
</reference>
<dbReference type="RefSeq" id="XP_007716086.1">
    <property type="nucleotide sequence ID" value="XM_007717896.1"/>
</dbReference>
<feature type="compositionally biased region" description="Basic and acidic residues" evidence="1">
    <location>
        <begin position="21"/>
        <end position="37"/>
    </location>
</feature>
<proteinExistence type="predicted"/>
<evidence type="ECO:0000256" key="1">
    <source>
        <dbReference type="SAM" id="MobiDB-lite"/>
    </source>
</evidence>
<name>W6YEK8_COCC2</name>
<dbReference type="EMBL" id="KI964738">
    <property type="protein sequence ID" value="EUC29616.1"/>
    <property type="molecule type" value="Genomic_DNA"/>
</dbReference>
<keyword evidence="3" id="KW-1185">Reference proteome</keyword>
<evidence type="ECO:0000313" key="3">
    <source>
        <dbReference type="Proteomes" id="UP000053841"/>
    </source>
</evidence>
<sequence length="92" mass="10614">MHEHPKKKYPTTQTISGSDTEEGRIKMSRPEKDEASKADFPTLPRFPPKSSTPYRVITCIILAPVYTTRVSKFGKVDLITDQYRSLFPDRRK</sequence>
<dbReference type="KEGG" id="bze:COCCADRAFT_106052"/>
<dbReference type="Proteomes" id="UP000053841">
    <property type="component" value="Unassembled WGS sequence"/>
</dbReference>
<dbReference type="HOGENOM" id="CLU_187030_0_0_1"/>
<dbReference type="GeneID" id="19143332"/>
<organism evidence="2 3">
    <name type="scientific">Cochliobolus carbonum (strain 26-R-13)</name>
    <name type="common">Maize leaf spot fungus</name>
    <name type="synonym">Bipolaris zeicola</name>
    <dbReference type="NCBI Taxonomy" id="930089"/>
    <lineage>
        <taxon>Eukaryota</taxon>
        <taxon>Fungi</taxon>
        <taxon>Dikarya</taxon>
        <taxon>Ascomycota</taxon>
        <taxon>Pezizomycotina</taxon>
        <taxon>Dothideomycetes</taxon>
        <taxon>Pleosporomycetidae</taxon>
        <taxon>Pleosporales</taxon>
        <taxon>Pleosporineae</taxon>
        <taxon>Pleosporaceae</taxon>
        <taxon>Bipolaris</taxon>
    </lineage>
</organism>
<dbReference type="AlphaFoldDB" id="W6YEK8"/>
<evidence type="ECO:0000313" key="2">
    <source>
        <dbReference type="EMBL" id="EUC29616.1"/>
    </source>
</evidence>
<accession>W6YEK8</accession>
<dbReference type="OrthoDB" id="10423321at2759"/>